<feature type="domain" description="Isochorismatase-like" evidence="3">
    <location>
        <begin position="9"/>
        <end position="235"/>
    </location>
</feature>
<reference evidence="4 5" key="1">
    <citation type="submission" date="2023-01" db="EMBL/GenBank/DDBJ databases">
        <title>Analysis of 21 Apiospora genomes using comparative genomics revels a genus with tremendous synthesis potential of carbohydrate active enzymes and secondary metabolites.</title>
        <authorList>
            <person name="Sorensen T."/>
        </authorList>
    </citation>
    <scope>NUCLEOTIDE SEQUENCE [LARGE SCALE GENOMIC DNA]</scope>
    <source>
        <strain evidence="4 5">CBS 83171</strain>
    </source>
</reference>
<dbReference type="Gene3D" id="3.40.50.850">
    <property type="entry name" value="Isochorismatase-like"/>
    <property type="match status" value="1"/>
</dbReference>
<comment type="caution">
    <text evidence="4">The sequence shown here is derived from an EMBL/GenBank/DDBJ whole genome shotgun (WGS) entry which is preliminary data.</text>
</comment>
<keyword evidence="5" id="KW-1185">Reference proteome</keyword>
<protein>
    <recommendedName>
        <fullName evidence="3">Isochorismatase-like domain-containing protein</fullName>
    </recommendedName>
</protein>
<evidence type="ECO:0000256" key="1">
    <source>
        <dbReference type="ARBA" id="ARBA00006336"/>
    </source>
</evidence>
<gene>
    <name evidence="4" type="ORF">PG996_007433</name>
</gene>
<comment type="similarity">
    <text evidence="1">Belongs to the isochorismatase family.</text>
</comment>
<keyword evidence="2" id="KW-0378">Hydrolase</keyword>
<dbReference type="InterPro" id="IPR000868">
    <property type="entry name" value="Isochorismatase-like_dom"/>
</dbReference>
<dbReference type="Pfam" id="PF00857">
    <property type="entry name" value="Isochorismatase"/>
    <property type="match status" value="1"/>
</dbReference>
<dbReference type="PANTHER" id="PTHR43540:SF1">
    <property type="entry name" value="ISOCHORISMATASE HYDROLASE"/>
    <property type="match status" value="1"/>
</dbReference>
<dbReference type="PANTHER" id="PTHR43540">
    <property type="entry name" value="PEROXYUREIDOACRYLATE/UREIDOACRYLATE AMIDOHYDROLASE-RELATED"/>
    <property type="match status" value="1"/>
</dbReference>
<dbReference type="Proteomes" id="UP001446871">
    <property type="component" value="Unassembled WGS sequence"/>
</dbReference>
<evidence type="ECO:0000256" key="2">
    <source>
        <dbReference type="ARBA" id="ARBA00022801"/>
    </source>
</evidence>
<accession>A0ABR1VAV6</accession>
<dbReference type="EMBL" id="JAQQWM010000004">
    <property type="protein sequence ID" value="KAK8068321.1"/>
    <property type="molecule type" value="Genomic_DNA"/>
</dbReference>
<sequence length="244" mass="26104">MKPVSSTKTALILIDVQNGFFHPTHWGTERSTPECETNIAQLLAHARAYNSNTASDKVRREASQDAQSRDDDDGAVLVCHVHHHSISPDSMLHPDRTIKVDGSPRRAVDAQPFAAPIAGETVWAKDVNSAFIGTGLEAFLRSHRVRQLIICGLTTDHCVSTSTRMAGNLRIVDEMENKVGDGPDETTTVVSSEGNIVLVGDACATYAKGGFDAETVHRVSLASLDGEFAHVAATADVIHAVLGA</sequence>
<name>A0ABR1VAV6_9PEZI</name>
<organism evidence="4 5">
    <name type="scientific">Apiospora saccharicola</name>
    <dbReference type="NCBI Taxonomy" id="335842"/>
    <lineage>
        <taxon>Eukaryota</taxon>
        <taxon>Fungi</taxon>
        <taxon>Dikarya</taxon>
        <taxon>Ascomycota</taxon>
        <taxon>Pezizomycotina</taxon>
        <taxon>Sordariomycetes</taxon>
        <taxon>Xylariomycetidae</taxon>
        <taxon>Amphisphaeriales</taxon>
        <taxon>Apiosporaceae</taxon>
        <taxon>Apiospora</taxon>
    </lineage>
</organism>
<evidence type="ECO:0000259" key="3">
    <source>
        <dbReference type="Pfam" id="PF00857"/>
    </source>
</evidence>
<dbReference type="InterPro" id="IPR036380">
    <property type="entry name" value="Isochorismatase-like_sf"/>
</dbReference>
<dbReference type="SUPFAM" id="SSF52499">
    <property type="entry name" value="Isochorismatase-like hydrolases"/>
    <property type="match status" value="1"/>
</dbReference>
<evidence type="ECO:0000313" key="5">
    <source>
        <dbReference type="Proteomes" id="UP001446871"/>
    </source>
</evidence>
<evidence type="ECO:0000313" key="4">
    <source>
        <dbReference type="EMBL" id="KAK8068321.1"/>
    </source>
</evidence>
<dbReference type="InterPro" id="IPR050272">
    <property type="entry name" value="Isochorismatase-like_hydrls"/>
</dbReference>
<proteinExistence type="inferred from homology"/>